<dbReference type="RefSeq" id="WP_154116832.1">
    <property type="nucleotide sequence ID" value="NZ_WJXB01000001.1"/>
</dbReference>
<keyword evidence="3" id="KW-1185">Reference proteome</keyword>
<feature type="transmembrane region" description="Helical" evidence="1">
    <location>
        <begin position="101"/>
        <end position="125"/>
    </location>
</feature>
<evidence type="ECO:0000313" key="2">
    <source>
        <dbReference type="EMBL" id="MRN51899.1"/>
    </source>
</evidence>
<gene>
    <name evidence="2" type="ORF">GJB61_02655</name>
</gene>
<dbReference type="AlphaFoldDB" id="A0A7X2H1L1"/>
<reference evidence="2 3" key="1">
    <citation type="submission" date="2019-11" db="EMBL/GenBank/DDBJ databases">
        <title>Paenibacillus monticola sp. nov., a novel PGPR strain isolated from mountain sample in China.</title>
        <authorList>
            <person name="Zhao Q."/>
            <person name="Li H.-P."/>
            <person name="Zhang J.-L."/>
        </authorList>
    </citation>
    <scope>NUCLEOTIDE SEQUENCE [LARGE SCALE GENOMIC DNA]</scope>
    <source>
        <strain evidence="2 3">LC-T2</strain>
    </source>
</reference>
<evidence type="ECO:0000256" key="1">
    <source>
        <dbReference type="SAM" id="Phobius"/>
    </source>
</evidence>
<keyword evidence="1" id="KW-0472">Membrane</keyword>
<organism evidence="2 3">
    <name type="scientific">Paenibacillus monticola</name>
    <dbReference type="NCBI Taxonomy" id="2666075"/>
    <lineage>
        <taxon>Bacteria</taxon>
        <taxon>Bacillati</taxon>
        <taxon>Bacillota</taxon>
        <taxon>Bacilli</taxon>
        <taxon>Bacillales</taxon>
        <taxon>Paenibacillaceae</taxon>
        <taxon>Paenibacillus</taxon>
    </lineage>
</organism>
<name>A0A7X2H1L1_9BACL</name>
<dbReference type="EMBL" id="WJXB01000001">
    <property type="protein sequence ID" value="MRN51899.1"/>
    <property type="molecule type" value="Genomic_DNA"/>
</dbReference>
<evidence type="ECO:0000313" key="3">
    <source>
        <dbReference type="Proteomes" id="UP000463051"/>
    </source>
</evidence>
<dbReference type="Proteomes" id="UP000463051">
    <property type="component" value="Unassembled WGS sequence"/>
</dbReference>
<protein>
    <submittedName>
        <fullName evidence="2">Uncharacterized protein</fullName>
    </submittedName>
</protein>
<proteinExistence type="predicted"/>
<feature type="transmembrane region" description="Helical" evidence="1">
    <location>
        <begin position="12"/>
        <end position="31"/>
    </location>
</feature>
<accession>A0A7X2H1L1</accession>
<feature type="transmembrane region" description="Helical" evidence="1">
    <location>
        <begin position="43"/>
        <end position="61"/>
    </location>
</feature>
<keyword evidence="1" id="KW-1133">Transmembrane helix</keyword>
<keyword evidence="1" id="KW-0812">Transmembrane</keyword>
<comment type="caution">
    <text evidence="2">The sequence shown here is derived from an EMBL/GenBank/DDBJ whole genome shotgun (WGS) entry which is preliminary data.</text>
</comment>
<feature type="transmembrane region" description="Helical" evidence="1">
    <location>
        <begin position="68"/>
        <end position="89"/>
    </location>
</feature>
<sequence length="131" mass="14898">MEFMPPAKSSRWLFWIPGYALLLWLLFILHRFVLLGQTANGTFLLRFALLSLVISAILNCSGWLGARLLWLITTGGIIIGLGLMFIYSYRDMSGWEDLAGFLTFAIFMLGGFALGLLAEFVQWLMKRLRKS</sequence>